<name>A0ACB8TFL8_9AGAM</name>
<evidence type="ECO:0000313" key="2">
    <source>
        <dbReference type="Proteomes" id="UP000814140"/>
    </source>
</evidence>
<keyword evidence="2" id="KW-1185">Reference proteome</keyword>
<feature type="non-terminal residue" evidence="1">
    <location>
        <position position="397"/>
    </location>
</feature>
<proteinExistence type="predicted"/>
<comment type="caution">
    <text evidence="1">The sequence shown here is derived from an EMBL/GenBank/DDBJ whole genome shotgun (WGS) entry which is preliminary data.</text>
</comment>
<gene>
    <name evidence="1" type="ORF">BV25DRAFT_1789320</name>
</gene>
<reference evidence="1" key="2">
    <citation type="journal article" date="2022" name="New Phytol.">
        <title>Evolutionary transition to the ectomycorrhizal habit in the genomes of a hyperdiverse lineage of mushroom-forming fungi.</title>
        <authorList>
            <person name="Looney B."/>
            <person name="Miyauchi S."/>
            <person name="Morin E."/>
            <person name="Drula E."/>
            <person name="Courty P.E."/>
            <person name="Kohler A."/>
            <person name="Kuo A."/>
            <person name="LaButti K."/>
            <person name="Pangilinan J."/>
            <person name="Lipzen A."/>
            <person name="Riley R."/>
            <person name="Andreopoulos W."/>
            <person name="He G."/>
            <person name="Johnson J."/>
            <person name="Nolan M."/>
            <person name="Tritt A."/>
            <person name="Barry K.W."/>
            <person name="Grigoriev I.V."/>
            <person name="Nagy L.G."/>
            <person name="Hibbett D."/>
            <person name="Henrissat B."/>
            <person name="Matheny P.B."/>
            <person name="Labbe J."/>
            <person name="Martin F.M."/>
        </authorList>
    </citation>
    <scope>NUCLEOTIDE SEQUENCE</scope>
    <source>
        <strain evidence="1">HHB10654</strain>
    </source>
</reference>
<protein>
    <submittedName>
        <fullName evidence="1">Uncharacterized protein</fullName>
    </submittedName>
</protein>
<feature type="non-terminal residue" evidence="1">
    <location>
        <position position="1"/>
    </location>
</feature>
<sequence>YSSLPNVPDPGLRQPITVRAVAPLFLCYYAQAVLAILPHTFLLKLALLPLTCWNAWHAAVDYDLAAGAASGLKVPNPERVVCWNYAYVIATITMVCRACDWTFTRTPLRRYEQLEDGSTRERPLTPKNVLTDALELLFNNRGYGWSWSRNPFPHNVQPPSIFSQCRALIFKMTIFDATHYLLQLFFPTLNRAEGDTIFAASLAPFPRYLVGMLVALGAGLVVYTAVDVLYLVAALVGRTILCQPPAHWPPLSNRPWLSTSVAEFWGRRWHQFFRHMFVAVGARPLQTILGSAGGVLGAFGLSAVLHDAGMWGLGRGTEFGTVGGFFVLMGVGVLFERAWERAVGHKVGGLAGWTWTMVWTLGWGSRMVDAWARRGLVGSDFLPAGYRPGKALVDVVL</sequence>
<dbReference type="EMBL" id="MU277190">
    <property type="protein sequence ID" value="KAI0067200.1"/>
    <property type="molecule type" value="Genomic_DNA"/>
</dbReference>
<reference evidence="1" key="1">
    <citation type="submission" date="2021-03" db="EMBL/GenBank/DDBJ databases">
        <authorList>
            <consortium name="DOE Joint Genome Institute"/>
            <person name="Ahrendt S."/>
            <person name="Looney B.P."/>
            <person name="Miyauchi S."/>
            <person name="Morin E."/>
            <person name="Drula E."/>
            <person name="Courty P.E."/>
            <person name="Chicoki N."/>
            <person name="Fauchery L."/>
            <person name="Kohler A."/>
            <person name="Kuo A."/>
            <person name="Labutti K."/>
            <person name="Pangilinan J."/>
            <person name="Lipzen A."/>
            <person name="Riley R."/>
            <person name="Andreopoulos W."/>
            <person name="He G."/>
            <person name="Johnson J."/>
            <person name="Barry K.W."/>
            <person name="Grigoriev I.V."/>
            <person name="Nagy L."/>
            <person name="Hibbett D."/>
            <person name="Henrissat B."/>
            <person name="Matheny P.B."/>
            <person name="Labbe J."/>
            <person name="Martin F."/>
        </authorList>
    </citation>
    <scope>NUCLEOTIDE SEQUENCE</scope>
    <source>
        <strain evidence="1">HHB10654</strain>
    </source>
</reference>
<evidence type="ECO:0000313" key="1">
    <source>
        <dbReference type="EMBL" id="KAI0067200.1"/>
    </source>
</evidence>
<dbReference type="Proteomes" id="UP000814140">
    <property type="component" value="Unassembled WGS sequence"/>
</dbReference>
<accession>A0ACB8TFL8</accession>
<organism evidence="1 2">
    <name type="scientific">Artomyces pyxidatus</name>
    <dbReference type="NCBI Taxonomy" id="48021"/>
    <lineage>
        <taxon>Eukaryota</taxon>
        <taxon>Fungi</taxon>
        <taxon>Dikarya</taxon>
        <taxon>Basidiomycota</taxon>
        <taxon>Agaricomycotina</taxon>
        <taxon>Agaricomycetes</taxon>
        <taxon>Russulales</taxon>
        <taxon>Auriscalpiaceae</taxon>
        <taxon>Artomyces</taxon>
    </lineage>
</organism>